<dbReference type="EMBL" id="GEDG01025718">
    <property type="protein sequence ID" value="JAP15054.1"/>
    <property type="molecule type" value="Transcribed_RNA"/>
</dbReference>
<dbReference type="InterPro" id="IPR013103">
    <property type="entry name" value="RVT_2"/>
</dbReference>
<sequence length="116" mass="13111">MKSSDGIVIVLIYGDDDLLIIESSRTLIDDAKKIIKDNFKIKDLCDLRYFLGIEFARQTSGILMHQRKYVMDLILDLALSGSKPIATPIELNQKLTTCEFDTHIGDSQDPILVDPR</sequence>
<evidence type="ECO:0000313" key="2">
    <source>
        <dbReference type="EMBL" id="JAP15054.1"/>
    </source>
</evidence>
<organism evidence="2">
    <name type="scientific">Solanum chacoense</name>
    <name type="common">Chaco potato</name>
    <dbReference type="NCBI Taxonomy" id="4108"/>
    <lineage>
        <taxon>Eukaryota</taxon>
        <taxon>Viridiplantae</taxon>
        <taxon>Streptophyta</taxon>
        <taxon>Embryophyta</taxon>
        <taxon>Tracheophyta</taxon>
        <taxon>Spermatophyta</taxon>
        <taxon>Magnoliopsida</taxon>
        <taxon>eudicotyledons</taxon>
        <taxon>Gunneridae</taxon>
        <taxon>Pentapetalae</taxon>
        <taxon>asterids</taxon>
        <taxon>lamiids</taxon>
        <taxon>Solanales</taxon>
        <taxon>Solanaceae</taxon>
        <taxon>Solanoideae</taxon>
        <taxon>Solaneae</taxon>
        <taxon>Solanum</taxon>
    </lineage>
</organism>
<feature type="non-terminal residue" evidence="2">
    <location>
        <position position="116"/>
    </location>
</feature>
<dbReference type="AlphaFoldDB" id="A0A0V0H3W4"/>
<proteinExistence type="predicted"/>
<protein>
    <submittedName>
        <fullName evidence="2">Putative ovule protein</fullName>
    </submittedName>
</protein>
<reference evidence="2" key="1">
    <citation type="submission" date="2015-12" db="EMBL/GenBank/DDBJ databases">
        <title>Gene expression during late stages of embryo sac development: a critical building block for successful pollen-pistil interactions.</title>
        <authorList>
            <person name="Liu Y."/>
            <person name="Joly V."/>
            <person name="Sabar M."/>
            <person name="Matton D.P."/>
        </authorList>
    </citation>
    <scope>NUCLEOTIDE SEQUENCE</scope>
</reference>
<accession>A0A0V0H3W4</accession>
<dbReference type="Pfam" id="PF07727">
    <property type="entry name" value="RVT_2"/>
    <property type="match status" value="1"/>
</dbReference>
<feature type="domain" description="Reverse transcriptase Ty1/copia-type" evidence="1">
    <location>
        <begin position="5"/>
        <end position="90"/>
    </location>
</feature>
<evidence type="ECO:0000259" key="1">
    <source>
        <dbReference type="Pfam" id="PF07727"/>
    </source>
</evidence>
<name>A0A0V0H3W4_SOLCH</name>